<evidence type="ECO:0000256" key="7">
    <source>
        <dbReference type="ARBA" id="ARBA00023004"/>
    </source>
</evidence>
<feature type="signal peptide" evidence="9">
    <location>
        <begin position="1"/>
        <end position="15"/>
    </location>
</feature>
<evidence type="ECO:0000256" key="1">
    <source>
        <dbReference type="ARBA" id="ARBA00003917"/>
    </source>
</evidence>
<dbReference type="EC" id="1.11.1.-" evidence="8"/>
<comment type="similarity">
    <text evidence="2">Belongs to the peroxidase family. Cytochrome c peroxidase subfamily.</text>
</comment>
<dbReference type="InterPro" id="IPR044831">
    <property type="entry name" value="Ccp1-like"/>
</dbReference>
<comment type="function">
    <text evidence="1">Destroys radicals which are normally produced within the cells and which are toxic to biological systems.</text>
</comment>
<keyword evidence="4" id="KW-0349">Heme</keyword>
<dbReference type="InterPro" id="IPR002207">
    <property type="entry name" value="Peroxidase_I"/>
</dbReference>
<dbReference type="GO" id="GO:0046872">
    <property type="term" value="F:metal ion binding"/>
    <property type="evidence" value="ECO:0007669"/>
    <property type="project" value="UniProtKB-UniRule"/>
</dbReference>
<evidence type="ECO:0000256" key="4">
    <source>
        <dbReference type="ARBA" id="ARBA00022617"/>
    </source>
</evidence>
<evidence type="ECO:0000259" key="10">
    <source>
        <dbReference type="PROSITE" id="PS50873"/>
    </source>
</evidence>
<dbReference type="EMBL" id="JARKIF010000021">
    <property type="protein sequence ID" value="KAJ7617347.1"/>
    <property type="molecule type" value="Genomic_DNA"/>
</dbReference>
<dbReference type="Gene3D" id="1.10.520.10">
    <property type="match status" value="1"/>
</dbReference>
<keyword evidence="12" id="KW-1185">Reference proteome</keyword>
<dbReference type="InterPro" id="IPR002016">
    <property type="entry name" value="Haem_peroxidase"/>
</dbReference>
<comment type="caution">
    <text evidence="11">The sequence shown here is derived from an EMBL/GenBank/DDBJ whole genome shotgun (WGS) entry which is preliminary data.</text>
</comment>
<gene>
    <name evidence="11" type="ORF">FB45DRAFT_756576</name>
</gene>
<dbReference type="PRINTS" id="PR00459">
    <property type="entry name" value="ASPEROXIDASE"/>
</dbReference>
<reference evidence="11" key="1">
    <citation type="submission" date="2023-03" db="EMBL/GenBank/DDBJ databases">
        <title>Massive genome expansion in bonnet fungi (Mycena s.s.) driven by repeated elements and novel gene families across ecological guilds.</title>
        <authorList>
            <consortium name="Lawrence Berkeley National Laboratory"/>
            <person name="Harder C.B."/>
            <person name="Miyauchi S."/>
            <person name="Viragh M."/>
            <person name="Kuo A."/>
            <person name="Thoen E."/>
            <person name="Andreopoulos B."/>
            <person name="Lu D."/>
            <person name="Skrede I."/>
            <person name="Drula E."/>
            <person name="Henrissat B."/>
            <person name="Morin E."/>
            <person name="Kohler A."/>
            <person name="Barry K."/>
            <person name="LaButti K."/>
            <person name="Morin E."/>
            <person name="Salamov A."/>
            <person name="Lipzen A."/>
            <person name="Mereny Z."/>
            <person name="Hegedus B."/>
            <person name="Baldrian P."/>
            <person name="Stursova M."/>
            <person name="Weitz H."/>
            <person name="Taylor A."/>
            <person name="Grigoriev I.V."/>
            <person name="Nagy L.G."/>
            <person name="Martin F."/>
            <person name="Kauserud H."/>
        </authorList>
    </citation>
    <scope>NUCLEOTIDE SEQUENCE</scope>
    <source>
        <strain evidence="11">9284</strain>
    </source>
</reference>
<dbReference type="GO" id="GO:0004601">
    <property type="term" value="F:peroxidase activity"/>
    <property type="evidence" value="ECO:0007669"/>
    <property type="project" value="UniProtKB-KW"/>
</dbReference>
<dbReference type="Proteomes" id="UP001221142">
    <property type="component" value="Unassembled WGS sequence"/>
</dbReference>
<evidence type="ECO:0000256" key="9">
    <source>
        <dbReference type="SAM" id="SignalP"/>
    </source>
</evidence>
<proteinExistence type="inferred from homology"/>
<keyword evidence="9" id="KW-0732">Signal</keyword>
<dbReference type="GO" id="GO:0000302">
    <property type="term" value="P:response to reactive oxygen species"/>
    <property type="evidence" value="ECO:0007669"/>
    <property type="project" value="TreeGrafter"/>
</dbReference>
<keyword evidence="3 8" id="KW-0575">Peroxidase</keyword>
<protein>
    <recommendedName>
        <fullName evidence="8">Peroxidase</fullName>
        <ecNumber evidence="8">1.11.1.-</ecNumber>
    </recommendedName>
</protein>
<keyword evidence="5" id="KW-0479">Metal-binding</keyword>
<dbReference type="PANTHER" id="PTHR31356">
    <property type="entry name" value="THYLAKOID LUMENAL 29 KDA PROTEIN, CHLOROPLASTIC-RELATED"/>
    <property type="match status" value="1"/>
</dbReference>
<accession>A0AAD7BCT0</accession>
<evidence type="ECO:0000256" key="6">
    <source>
        <dbReference type="ARBA" id="ARBA00023002"/>
    </source>
</evidence>
<dbReference type="Pfam" id="PF00141">
    <property type="entry name" value="peroxidase"/>
    <property type="match status" value="1"/>
</dbReference>
<sequence>MNVLLTLTYLSAVRGYTWPSPQLDALETVRFNQEGFNAGGLAALIQPCTAYIFGGPNTGRSDAADWIRTAYHDMATYNKSDGTGGMDASIRFIEEQERPENAGNGFDNTVIAMNSQINRYVSIADSLALAAIVAIENCGGPEIAFRGGRSDAGEPNAPGVPLPEQSLETHIAAFARQGFTPTEMIGLVACGHTFGGVQHDAFPDIVGELDDPTSIDDVAHFDSTFVTFDNAIATEYISGTTRSPLIVGANDTTNSDKQIFSSDGNTTILSFATSAEVYTSTCADLFARMLDTVPAGVELTEVITPLPIKPSSVEFVMNQDTMELSGQVRLWNTTEDPSLIVQLQWSDHLGETHTTGPLGFLGTSSSTGGKYSAVWYTFNSSSIHLDPAAGVRSLSFLINGVLEDQNGLGFAVQDAFMISSTSCQIENPPSGRIDVAVRNGVNVTRLYLEEMTTDNVGRPIVVELDITPPASPVAANPAYTVWSMNLTDPNALYGIGAQIGGVNYSTTDQHRFVEFEVC</sequence>
<keyword evidence="6 8" id="KW-0560">Oxidoreductase</keyword>
<organism evidence="11 12">
    <name type="scientific">Roridomyces roridus</name>
    <dbReference type="NCBI Taxonomy" id="1738132"/>
    <lineage>
        <taxon>Eukaryota</taxon>
        <taxon>Fungi</taxon>
        <taxon>Dikarya</taxon>
        <taxon>Basidiomycota</taxon>
        <taxon>Agaricomycotina</taxon>
        <taxon>Agaricomycetes</taxon>
        <taxon>Agaricomycetidae</taxon>
        <taxon>Agaricales</taxon>
        <taxon>Marasmiineae</taxon>
        <taxon>Mycenaceae</taxon>
        <taxon>Roridomyces</taxon>
    </lineage>
</organism>
<dbReference type="GO" id="GO:0042744">
    <property type="term" value="P:hydrogen peroxide catabolic process"/>
    <property type="evidence" value="ECO:0007669"/>
    <property type="project" value="TreeGrafter"/>
</dbReference>
<dbReference type="PANTHER" id="PTHR31356:SF53">
    <property type="entry name" value="HEME PEROXIDASE"/>
    <property type="match status" value="1"/>
</dbReference>
<evidence type="ECO:0000313" key="12">
    <source>
        <dbReference type="Proteomes" id="UP001221142"/>
    </source>
</evidence>
<name>A0AAD7BCT0_9AGAR</name>
<dbReference type="GO" id="GO:0020037">
    <property type="term" value="F:heme binding"/>
    <property type="evidence" value="ECO:0007669"/>
    <property type="project" value="UniProtKB-UniRule"/>
</dbReference>
<feature type="chain" id="PRO_5041933091" description="Peroxidase" evidence="9">
    <location>
        <begin position="16"/>
        <end position="518"/>
    </location>
</feature>
<dbReference type="Gene3D" id="1.10.420.10">
    <property type="entry name" value="Peroxidase, domain 2"/>
    <property type="match status" value="1"/>
</dbReference>
<evidence type="ECO:0000256" key="2">
    <source>
        <dbReference type="ARBA" id="ARBA00005997"/>
    </source>
</evidence>
<evidence type="ECO:0000256" key="3">
    <source>
        <dbReference type="ARBA" id="ARBA00022559"/>
    </source>
</evidence>
<keyword evidence="7" id="KW-0408">Iron</keyword>
<dbReference type="PROSITE" id="PS50873">
    <property type="entry name" value="PEROXIDASE_4"/>
    <property type="match status" value="1"/>
</dbReference>
<feature type="domain" description="Plant heme peroxidase family profile" evidence="10">
    <location>
        <begin position="121"/>
        <end position="329"/>
    </location>
</feature>
<evidence type="ECO:0000313" key="11">
    <source>
        <dbReference type="EMBL" id="KAJ7617347.1"/>
    </source>
</evidence>
<dbReference type="InterPro" id="IPR010255">
    <property type="entry name" value="Haem_peroxidase_sf"/>
</dbReference>
<evidence type="ECO:0000256" key="5">
    <source>
        <dbReference type="ARBA" id="ARBA00022723"/>
    </source>
</evidence>
<dbReference type="AlphaFoldDB" id="A0AAD7BCT0"/>
<dbReference type="SUPFAM" id="SSF48113">
    <property type="entry name" value="Heme-dependent peroxidases"/>
    <property type="match status" value="1"/>
</dbReference>
<evidence type="ECO:0000256" key="8">
    <source>
        <dbReference type="RuleBase" id="RU363051"/>
    </source>
</evidence>
<dbReference type="GO" id="GO:0034599">
    <property type="term" value="P:cellular response to oxidative stress"/>
    <property type="evidence" value="ECO:0007669"/>
    <property type="project" value="InterPro"/>
</dbReference>
<dbReference type="PRINTS" id="PR00458">
    <property type="entry name" value="PEROXIDASE"/>
</dbReference>